<comment type="similarity">
    <text evidence="3 8">Belongs to the acetolactate synthase small subunit family.</text>
</comment>
<dbReference type="InterPro" id="IPR004789">
    <property type="entry name" value="Acetalactate_synth_ssu"/>
</dbReference>
<dbReference type="InterPro" id="IPR039557">
    <property type="entry name" value="AHAS_ACT"/>
</dbReference>
<evidence type="ECO:0000256" key="4">
    <source>
        <dbReference type="ARBA" id="ARBA00011744"/>
    </source>
</evidence>
<feature type="domain" description="ACT" evidence="10">
    <location>
        <begin position="15"/>
        <end position="89"/>
    </location>
</feature>
<evidence type="ECO:0000256" key="6">
    <source>
        <dbReference type="ARBA" id="ARBA00023304"/>
    </source>
</evidence>
<keyword evidence="8" id="KW-0808">Transferase</keyword>
<dbReference type="PANTHER" id="PTHR30239">
    <property type="entry name" value="ACETOLACTATE SYNTHASE SMALL SUBUNIT"/>
    <property type="match status" value="1"/>
</dbReference>
<dbReference type="EC" id="2.2.1.6" evidence="8"/>
<sequence length="188" mass="20835">MITNYVTHPSTQQHTLSVLVENRPGVLARVTELFARRSFNIDSLSVSSTERADISRITVTADAEPEPLEQIIKQLNKLLHVLKIVELDPDQAVERELVLIKVKANERTRSDVLEIVKLFRVRVVDVHPESLTIEATGAQGKLDALMGLLAPYGVVELVRSGAVAVTRGPKALSEKVPETETGERRSKR</sequence>
<dbReference type="Gene3D" id="3.30.70.1150">
    <property type="entry name" value="ACT-like. Chain A, domain 2"/>
    <property type="match status" value="1"/>
</dbReference>
<dbReference type="Pfam" id="PF22629">
    <property type="entry name" value="ACT_AHAS_ss"/>
    <property type="match status" value="1"/>
</dbReference>
<feature type="compositionally biased region" description="Basic and acidic residues" evidence="9">
    <location>
        <begin position="172"/>
        <end position="188"/>
    </location>
</feature>
<gene>
    <name evidence="11" type="primary">ilvH</name>
    <name evidence="11" type="ORF">KIM372_14210</name>
</gene>
<keyword evidence="12" id="KW-1185">Reference proteome</keyword>
<dbReference type="InterPro" id="IPR054480">
    <property type="entry name" value="AHAS_small-like_ACT"/>
</dbReference>
<evidence type="ECO:0000256" key="1">
    <source>
        <dbReference type="ARBA" id="ARBA00004974"/>
    </source>
</evidence>
<dbReference type="NCBIfam" id="NF008864">
    <property type="entry name" value="PRK11895.1"/>
    <property type="match status" value="1"/>
</dbReference>
<dbReference type="NCBIfam" id="TIGR00119">
    <property type="entry name" value="acolac_sm"/>
    <property type="match status" value="1"/>
</dbReference>
<evidence type="ECO:0000256" key="8">
    <source>
        <dbReference type="RuleBase" id="RU368092"/>
    </source>
</evidence>
<dbReference type="InterPro" id="IPR002912">
    <property type="entry name" value="ACT_dom"/>
</dbReference>
<keyword evidence="5 8" id="KW-0028">Amino-acid biosynthesis</keyword>
<protein>
    <recommendedName>
        <fullName evidence="8">Acetolactate synthase small subunit</fullName>
        <shortName evidence="8">AHAS</shortName>
        <shortName evidence="8">ALS</shortName>
        <ecNumber evidence="8">2.2.1.6</ecNumber>
    </recommendedName>
    <alternativeName>
        <fullName evidence="8">Acetohydroxy-acid synthase small subunit</fullName>
    </alternativeName>
</protein>
<dbReference type="EMBL" id="AP026798">
    <property type="protein sequence ID" value="BDR53514.1"/>
    <property type="molecule type" value="Genomic_DNA"/>
</dbReference>
<keyword evidence="6 8" id="KW-0100">Branched-chain amino acid biosynthesis</keyword>
<dbReference type="Gene3D" id="3.30.70.260">
    <property type="match status" value="1"/>
</dbReference>
<dbReference type="Proteomes" id="UP001321766">
    <property type="component" value="Chromosome"/>
</dbReference>
<evidence type="ECO:0000256" key="9">
    <source>
        <dbReference type="SAM" id="MobiDB-lite"/>
    </source>
</evidence>
<accession>A0ABM8B9L8</accession>
<comment type="function">
    <text evidence="8">Catalyzes the conversion of 2 pyruvate molecules into acetolactate in the first common step of the biosynthetic pathway of the branched-amino acids such as leucine, isoleucine, and valine.</text>
</comment>
<evidence type="ECO:0000256" key="5">
    <source>
        <dbReference type="ARBA" id="ARBA00022605"/>
    </source>
</evidence>
<dbReference type="PROSITE" id="PS51671">
    <property type="entry name" value="ACT"/>
    <property type="match status" value="1"/>
</dbReference>
<reference evidence="11 12" key="1">
    <citation type="journal article" date="2023" name="Microbiol. Spectr.">
        <title>Symbiosis of Carpenter Bees with Uncharacterized Lactic Acid Bacteria Showing NAD Auxotrophy.</title>
        <authorList>
            <person name="Kawasaki S."/>
            <person name="Ozawa K."/>
            <person name="Mori T."/>
            <person name="Yamamoto A."/>
            <person name="Ito M."/>
            <person name="Ohkuma M."/>
            <person name="Sakamoto M."/>
            <person name="Matsutani M."/>
        </authorList>
    </citation>
    <scope>NUCLEOTIDE SEQUENCE [LARGE SCALE GENOMIC DNA]</scope>
    <source>
        <strain evidence="11 12">Kim37-2</strain>
    </source>
</reference>
<comment type="subunit">
    <text evidence="4 8">Dimer of large and small chains.</text>
</comment>
<dbReference type="InterPro" id="IPR019455">
    <property type="entry name" value="Acetolactate_synth_ssu_C"/>
</dbReference>
<dbReference type="InterPro" id="IPR027271">
    <property type="entry name" value="Acetolactate_synth/TF_NikR_C"/>
</dbReference>
<dbReference type="Pfam" id="PF10369">
    <property type="entry name" value="ALS_ss_C"/>
    <property type="match status" value="1"/>
</dbReference>
<evidence type="ECO:0000313" key="12">
    <source>
        <dbReference type="Proteomes" id="UP001321766"/>
    </source>
</evidence>
<evidence type="ECO:0000256" key="3">
    <source>
        <dbReference type="ARBA" id="ARBA00006341"/>
    </source>
</evidence>
<dbReference type="SUPFAM" id="SSF55021">
    <property type="entry name" value="ACT-like"/>
    <property type="match status" value="2"/>
</dbReference>
<organism evidence="11 12">
    <name type="scientific">Bombiscardovia nodaiensis</name>
    <dbReference type="NCBI Taxonomy" id="2932181"/>
    <lineage>
        <taxon>Bacteria</taxon>
        <taxon>Bacillati</taxon>
        <taxon>Actinomycetota</taxon>
        <taxon>Actinomycetes</taxon>
        <taxon>Bifidobacteriales</taxon>
        <taxon>Bifidobacteriaceae</taxon>
        <taxon>Bombiscardovia</taxon>
    </lineage>
</organism>
<comment type="pathway">
    <text evidence="2 8">Amino-acid biosynthesis; L-valine biosynthesis; L-valine from pyruvate: step 1/4.</text>
</comment>
<proteinExistence type="inferred from homology"/>
<dbReference type="InterPro" id="IPR045865">
    <property type="entry name" value="ACT-like_dom_sf"/>
</dbReference>
<evidence type="ECO:0000259" key="10">
    <source>
        <dbReference type="PROSITE" id="PS51671"/>
    </source>
</evidence>
<comment type="catalytic activity">
    <reaction evidence="7 8">
        <text>2 pyruvate + H(+) = (2S)-2-acetolactate + CO2</text>
        <dbReference type="Rhea" id="RHEA:25249"/>
        <dbReference type="ChEBI" id="CHEBI:15361"/>
        <dbReference type="ChEBI" id="CHEBI:15378"/>
        <dbReference type="ChEBI" id="CHEBI:16526"/>
        <dbReference type="ChEBI" id="CHEBI:58476"/>
        <dbReference type="EC" id="2.2.1.6"/>
    </reaction>
</comment>
<evidence type="ECO:0000256" key="7">
    <source>
        <dbReference type="ARBA" id="ARBA00048670"/>
    </source>
</evidence>
<name>A0ABM8B9L8_9BIFI</name>
<comment type="pathway">
    <text evidence="1 8">Amino-acid biosynthesis; L-isoleucine biosynthesis; L-isoleucine from 2-oxobutanoate: step 1/4.</text>
</comment>
<feature type="region of interest" description="Disordered" evidence="9">
    <location>
        <begin position="169"/>
        <end position="188"/>
    </location>
</feature>
<dbReference type="CDD" id="cd04878">
    <property type="entry name" value="ACT_AHAS"/>
    <property type="match status" value="1"/>
</dbReference>
<evidence type="ECO:0000256" key="2">
    <source>
        <dbReference type="ARBA" id="ARBA00005025"/>
    </source>
</evidence>
<dbReference type="PANTHER" id="PTHR30239:SF0">
    <property type="entry name" value="ACETOLACTATE SYNTHASE SMALL SUBUNIT 1, CHLOROPLASTIC"/>
    <property type="match status" value="1"/>
</dbReference>
<evidence type="ECO:0000313" key="11">
    <source>
        <dbReference type="EMBL" id="BDR53514.1"/>
    </source>
</evidence>